<evidence type="ECO:0000256" key="3">
    <source>
        <dbReference type="ARBA" id="ARBA00022475"/>
    </source>
</evidence>
<protein>
    <submittedName>
        <fullName evidence="10">MFS transporter</fullName>
    </submittedName>
</protein>
<dbReference type="InterPro" id="IPR036259">
    <property type="entry name" value="MFS_trans_sf"/>
</dbReference>
<feature type="transmembrane region" description="Helical" evidence="8">
    <location>
        <begin position="412"/>
        <end position="433"/>
    </location>
</feature>
<keyword evidence="2" id="KW-0813">Transport</keyword>
<evidence type="ECO:0000256" key="4">
    <source>
        <dbReference type="ARBA" id="ARBA00022692"/>
    </source>
</evidence>
<comment type="subcellular location">
    <subcellularLocation>
        <location evidence="1">Cell membrane</location>
        <topology evidence="1">Multi-pass membrane protein</topology>
    </subcellularLocation>
</comment>
<comment type="caution">
    <text evidence="10">The sequence shown here is derived from an EMBL/GenBank/DDBJ whole genome shotgun (WGS) entry which is preliminary data.</text>
</comment>
<dbReference type="InterPro" id="IPR010290">
    <property type="entry name" value="TM_effector"/>
</dbReference>
<keyword evidence="4 8" id="KW-0812">Transmembrane</keyword>
<dbReference type="RefSeq" id="WP_345148117.1">
    <property type="nucleotide sequence ID" value="NZ_BAABEO010000006.1"/>
</dbReference>
<evidence type="ECO:0000313" key="11">
    <source>
        <dbReference type="Proteomes" id="UP001500752"/>
    </source>
</evidence>
<dbReference type="Pfam" id="PF05977">
    <property type="entry name" value="MFS_3"/>
    <property type="match status" value="1"/>
</dbReference>
<dbReference type="InterPro" id="IPR020846">
    <property type="entry name" value="MFS_dom"/>
</dbReference>
<dbReference type="Gene3D" id="1.20.1250.20">
    <property type="entry name" value="MFS general substrate transporter like domains"/>
    <property type="match status" value="1"/>
</dbReference>
<keyword evidence="11" id="KW-1185">Reference proteome</keyword>
<feature type="transmembrane region" description="Helical" evidence="8">
    <location>
        <begin position="120"/>
        <end position="142"/>
    </location>
</feature>
<dbReference type="SUPFAM" id="SSF103473">
    <property type="entry name" value="MFS general substrate transporter"/>
    <property type="match status" value="1"/>
</dbReference>
<feature type="domain" description="Major facilitator superfamily (MFS) profile" evidence="9">
    <location>
        <begin position="254"/>
        <end position="445"/>
    </location>
</feature>
<reference evidence="11" key="1">
    <citation type="journal article" date="2019" name="Int. J. Syst. Evol. Microbiol.">
        <title>The Global Catalogue of Microorganisms (GCM) 10K type strain sequencing project: providing services to taxonomists for standard genome sequencing and annotation.</title>
        <authorList>
            <consortium name="The Broad Institute Genomics Platform"/>
            <consortium name="The Broad Institute Genome Sequencing Center for Infectious Disease"/>
            <person name="Wu L."/>
            <person name="Ma J."/>
        </authorList>
    </citation>
    <scope>NUCLEOTIDE SEQUENCE [LARGE SCALE GENOMIC DNA]</scope>
    <source>
        <strain evidence="11">JCM 30742</strain>
    </source>
</reference>
<evidence type="ECO:0000259" key="9">
    <source>
        <dbReference type="PROSITE" id="PS50850"/>
    </source>
</evidence>
<evidence type="ECO:0000256" key="5">
    <source>
        <dbReference type="ARBA" id="ARBA00022989"/>
    </source>
</evidence>
<evidence type="ECO:0000256" key="6">
    <source>
        <dbReference type="ARBA" id="ARBA00023136"/>
    </source>
</evidence>
<evidence type="ECO:0000313" key="10">
    <source>
        <dbReference type="EMBL" id="GAA3668989.1"/>
    </source>
</evidence>
<organism evidence="10 11">
    <name type="scientific">Arthrobacter ginkgonis</name>
    <dbReference type="NCBI Taxonomy" id="1630594"/>
    <lineage>
        <taxon>Bacteria</taxon>
        <taxon>Bacillati</taxon>
        <taxon>Actinomycetota</taxon>
        <taxon>Actinomycetes</taxon>
        <taxon>Micrococcales</taxon>
        <taxon>Micrococcaceae</taxon>
        <taxon>Arthrobacter</taxon>
    </lineage>
</organism>
<feature type="transmembrane region" description="Helical" evidence="8">
    <location>
        <begin position="215"/>
        <end position="234"/>
    </location>
</feature>
<name>A0ABP7BVX2_9MICC</name>
<dbReference type="EMBL" id="BAABEO010000006">
    <property type="protein sequence ID" value="GAA3668989.1"/>
    <property type="molecule type" value="Genomic_DNA"/>
</dbReference>
<proteinExistence type="predicted"/>
<evidence type="ECO:0000256" key="2">
    <source>
        <dbReference type="ARBA" id="ARBA00022448"/>
    </source>
</evidence>
<accession>A0ABP7BVX2</accession>
<evidence type="ECO:0000256" key="8">
    <source>
        <dbReference type="SAM" id="Phobius"/>
    </source>
</evidence>
<sequence>MTDLDGSHVVPGDAIPGSADPGGAGAGTTGAGRRASRQSRPARGASPGPFSSRSYRLYFAGQLVSNTGSWFQNLAISLVVLQATGSATALAWVTIAQFTPVFLLAPLAGRLADTVPIRRILACTSAASVAAAIGLIAVLGQAELNLPWLLGLLVLAGSCQGMERIAAQAFVYELVGPRLLKTGTVLTSVYVSVARFIGPGLAGFAFAAFGPVPCLAINAVSYVAVVIAVLLIRPADLHRRQSQRGSAGKILLRRLPVFPVVAALLAVNIVVAVTAMNMNVVITALVTGTHGGGAEHLGAAHALNAVGAVIGAVILTRLRSLSFATLAPVFLVFGVALAANALAPSLAWFLALAPVLGLGIGLFSGTVNASAQSLVPPAVIGRMMSLVTMGTFGSIPFGALLAGALIDSTGARAPFLVAAVACLVNAGVVLVLARRGWGREAATAS</sequence>
<feature type="compositionally biased region" description="Gly residues" evidence="7">
    <location>
        <begin position="20"/>
        <end position="30"/>
    </location>
</feature>
<dbReference type="PANTHER" id="PTHR23513:SF11">
    <property type="entry name" value="STAPHYLOFERRIN A TRANSPORTER"/>
    <property type="match status" value="1"/>
</dbReference>
<feature type="transmembrane region" description="Helical" evidence="8">
    <location>
        <begin position="348"/>
        <end position="371"/>
    </location>
</feature>
<feature type="transmembrane region" description="Helical" evidence="8">
    <location>
        <begin position="89"/>
        <end position="108"/>
    </location>
</feature>
<feature type="transmembrane region" description="Helical" evidence="8">
    <location>
        <begin position="255"/>
        <end position="276"/>
    </location>
</feature>
<keyword evidence="3" id="KW-1003">Cell membrane</keyword>
<keyword evidence="5 8" id="KW-1133">Transmembrane helix</keyword>
<dbReference type="PROSITE" id="PS50850">
    <property type="entry name" value="MFS"/>
    <property type="match status" value="1"/>
</dbReference>
<gene>
    <name evidence="10" type="ORF">GCM10023081_04320</name>
</gene>
<dbReference type="PANTHER" id="PTHR23513">
    <property type="entry name" value="INTEGRAL MEMBRANE EFFLUX PROTEIN-RELATED"/>
    <property type="match status" value="1"/>
</dbReference>
<dbReference type="CDD" id="cd06173">
    <property type="entry name" value="MFS_MefA_like"/>
    <property type="match status" value="1"/>
</dbReference>
<evidence type="ECO:0000256" key="1">
    <source>
        <dbReference type="ARBA" id="ARBA00004651"/>
    </source>
</evidence>
<evidence type="ECO:0000256" key="7">
    <source>
        <dbReference type="SAM" id="MobiDB-lite"/>
    </source>
</evidence>
<feature type="region of interest" description="Disordered" evidence="7">
    <location>
        <begin position="1"/>
        <end position="48"/>
    </location>
</feature>
<feature type="transmembrane region" description="Helical" evidence="8">
    <location>
        <begin position="383"/>
        <end position="406"/>
    </location>
</feature>
<keyword evidence="6 8" id="KW-0472">Membrane</keyword>
<feature type="transmembrane region" description="Helical" evidence="8">
    <location>
        <begin position="296"/>
        <end position="316"/>
    </location>
</feature>
<dbReference type="Proteomes" id="UP001500752">
    <property type="component" value="Unassembled WGS sequence"/>
</dbReference>
<feature type="transmembrane region" description="Helical" evidence="8">
    <location>
        <begin position="323"/>
        <end position="342"/>
    </location>
</feature>